<evidence type="ECO:0000313" key="2">
    <source>
        <dbReference type="Proteomes" id="UP000659630"/>
    </source>
</evidence>
<keyword evidence="2" id="KW-1185">Reference proteome</keyword>
<name>A0A923I885_9FIRM</name>
<evidence type="ECO:0000313" key="1">
    <source>
        <dbReference type="EMBL" id="MBC5581644.1"/>
    </source>
</evidence>
<gene>
    <name evidence="1" type="ORF">H8S23_09010</name>
</gene>
<sequence>MVLEYLWKSFFTRTSFGFWSRKSNKLKKLTASDRSKTPSQNPARVAALADALKKCGEKQLLAVEAVLNAFAPQP</sequence>
<organism evidence="1 2">
    <name type="scientific">Anaerofilum hominis</name>
    <dbReference type="NCBI Taxonomy" id="2763016"/>
    <lineage>
        <taxon>Bacteria</taxon>
        <taxon>Bacillati</taxon>
        <taxon>Bacillota</taxon>
        <taxon>Clostridia</taxon>
        <taxon>Eubacteriales</taxon>
        <taxon>Oscillospiraceae</taxon>
        <taxon>Anaerofilum</taxon>
    </lineage>
</organism>
<dbReference type="RefSeq" id="WP_186888322.1">
    <property type="nucleotide sequence ID" value="NZ_JACONZ010000003.1"/>
</dbReference>
<proteinExistence type="predicted"/>
<dbReference type="Proteomes" id="UP000659630">
    <property type="component" value="Unassembled WGS sequence"/>
</dbReference>
<reference evidence="1" key="1">
    <citation type="submission" date="2020-08" db="EMBL/GenBank/DDBJ databases">
        <title>Genome public.</title>
        <authorList>
            <person name="Liu C."/>
            <person name="Sun Q."/>
        </authorList>
    </citation>
    <scope>NUCLEOTIDE SEQUENCE</scope>
    <source>
        <strain evidence="1">BX8</strain>
    </source>
</reference>
<dbReference type="AlphaFoldDB" id="A0A923I885"/>
<protein>
    <submittedName>
        <fullName evidence="1">Uncharacterized protein</fullName>
    </submittedName>
</protein>
<dbReference type="EMBL" id="JACONZ010000003">
    <property type="protein sequence ID" value="MBC5581644.1"/>
    <property type="molecule type" value="Genomic_DNA"/>
</dbReference>
<accession>A0A923I885</accession>
<comment type="caution">
    <text evidence="1">The sequence shown here is derived from an EMBL/GenBank/DDBJ whole genome shotgun (WGS) entry which is preliminary data.</text>
</comment>